<gene>
    <name evidence="1" type="ORF">AVDCRST_MAG93-3396</name>
</gene>
<evidence type="ECO:0000313" key="1">
    <source>
        <dbReference type="EMBL" id="CAA9284024.1"/>
    </source>
</evidence>
<dbReference type="EMBL" id="CADCTR010001158">
    <property type="protein sequence ID" value="CAA9284024.1"/>
    <property type="molecule type" value="Genomic_DNA"/>
</dbReference>
<dbReference type="SUPFAM" id="SSF53850">
    <property type="entry name" value="Periplasmic binding protein-like II"/>
    <property type="match status" value="1"/>
</dbReference>
<proteinExistence type="predicted"/>
<protein>
    <recommendedName>
        <fullName evidence="2">ABC transporter, substrate-binding protein (Cluster 1, maltose/g3p/polyamine/iron)</fullName>
    </recommendedName>
</protein>
<name>A0A6J4JQ13_9CHLR</name>
<evidence type="ECO:0008006" key="2">
    <source>
        <dbReference type="Google" id="ProtNLM"/>
    </source>
</evidence>
<dbReference type="Pfam" id="PF01547">
    <property type="entry name" value="SBP_bac_1"/>
    <property type="match status" value="1"/>
</dbReference>
<dbReference type="InterPro" id="IPR006059">
    <property type="entry name" value="SBP"/>
</dbReference>
<accession>A0A6J4JQ13</accession>
<dbReference type="AlphaFoldDB" id="A0A6J4JQ13"/>
<reference evidence="1" key="1">
    <citation type="submission" date="2020-02" db="EMBL/GenBank/DDBJ databases">
        <authorList>
            <person name="Meier V. D."/>
        </authorList>
    </citation>
    <scope>NUCLEOTIDE SEQUENCE</scope>
    <source>
        <strain evidence="1">AVDCRST_MAG93</strain>
    </source>
</reference>
<dbReference type="Gene3D" id="3.40.190.10">
    <property type="entry name" value="Periplasmic binding protein-like II"/>
    <property type="match status" value="1"/>
</dbReference>
<sequence length="103" mass="11366">MNWKTVEGTSLETAINAFQDQSGITVNVQPTPTQDYETKMRTLLASGTTPNVMRINNDFVRGYSLANQLLDLRPYIEASGLDAADYNEHPFNFPVQPDGSPSA</sequence>
<organism evidence="1">
    <name type="scientific">uncultured Chloroflexia bacterium</name>
    <dbReference type="NCBI Taxonomy" id="1672391"/>
    <lineage>
        <taxon>Bacteria</taxon>
        <taxon>Bacillati</taxon>
        <taxon>Chloroflexota</taxon>
        <taxon>Chloroflexia</taxon>
        <taxon>environmental samples</taxon>
    </lineage>
</organism>